<keyword evidence="1 5" id="KW-0808">Transferase</keyword>
<feature type="domain" description="Rhodanese" evidence="4">
    <location>
        <begin position="53"/>
        <end position="161"/>
    </location>
</feature>
<dbReference type="SMART" id="SM00450">
    <property type="entry name" value="RHOD"/>
    <property type="match status" value="3"/>
</dbReference>
<dbReference type="PANTHER" id="PTHR11364">
    <property type="entry name" value="THIOSULFATE SULFERTANSFERASE"/>
    <property type="match status" value="1"/>
</dbReference>
<dbReference type="InterPro" id="IPR036873">
    <property type="entry name" value="Rhodanese-like_dom_sf"/>
</dbReference>
<dbReference type="GO" id="GO:0004792">
    <property type="term" value="F:thiosulfate-cyanide sulfurtransferase activity"/>
    <property type="evidence" value="ECO:0007669"/>
    <property type="project" value="InterPro"/>
</dbReference>
<feature type="signal peptide" evidence="3">
    <location>
        <begin position="1"/>
        <end position="22"/>
    </location>
</feature>
<dbReference type="PROSITE" id="PS50206">
    <property type="entry name" value="RHODANESE_3"/>
    <property type="match status" value="3"/>
</dbReference>
<name>A0A084JCL1_9CLOT</name>
<evidence type="ECO:0000256" key="2">
    <source>
        <dbReference type="ARBA" id="ARBA00022737"/>
    </source>
</evidence>
<dbReference type="InterPro" id="IPR001307">
    <property type="entry name" value="Thiosulphate_STrfase_CS"/>
</dbReference>
<keyword evidence="6" id="KW-1185">Reference proteome</keyword>
<protein>
    <submittedName>
        <fullName evidence="5">Thiosulfate sulfurtransferase</fullName>
    </submittedName>
</protein>
<keyword evidence="3" id="KW-0732">Signal</keyword>
<dbReference type="Proteomes" id="UP000028542">
    <property type="component" value="Unassembled WGS sequence"/>
</dbReference>
<dbReference type="PROSITE" id="PS51257">
    <property type="entry name" value="PROKAR_LIPOPROTEIN"/>
    <property type="match status" value="1"/>
</dbReference>
<dbReference type="InterPro" id="IPR001763">
    <property type="entry name" value="Rhodanese-like_dom"/>
</dbReference>
<dbReference type="CDD" id="cd01448">
    <property type="entry name" value="TST_Repeat_1"/>
    <property type="match status" value="1"/>
</dbReference>
<dbReference type="PANTHER" id="PTHR11364:SF27">
    <property type="entry name" value="SULFURTRANSFERASE"/>
    <property type="match status" value="1"/>
</dbReference>
<evidence type="ECO:0000256" key="1">
    <source>
        <dbReference type="ARBA" id="ARBA00022679"/>
    </source>
</evidence>
<gene>
    <name evidence="5" type="ORF">IO99_08690</name>
</gene>
<feature type="domain" description="Rhodanese" evidence="4">
    <location>
        <begin position="188"/>
        <end position="297"/>
    </location>
</feature>
<dbReference type="EMBL" id="JPMD01000019">
    <property type="protein sequence ID" value="KEZ86695.1"/>
    <property type="molecule type" value="Genomic_DNA"/>
</dbReference>
<keyword evidence="2" id="KW-0677">Repeat</keyword>
<proteinExistence type="predicted"/>
<dbReference type="CDD" id="cd01449">
    <property type="entry name" value="TST_Repeat_2"/>
    <property type="match status" value="1"/>
</dbReference>
<dbReference type="RefSeq" id="WP_035132325.1">
    <property type="nucleotide sequence ID" value="NZ_JPMD01000019.1"/>
</dbReference>
<feature type="chain" id="PRO_5039091680" evidence="3">
    <location>
        <begin position="23"/>
        <end position="461"/>
    </location>
</feature>
<dbReference type="InterPro" id="IPR045078">
    <property type="entry name" value="TST/MPST-like"/>
</dbReference>
<dbReference type="AlphaFoldDB" id="A0A084JCL1"/>
<evidence type="ECO:0000256" key="3">
    <source>
        <dbReference type="SAM" id="SignalP"/>
    </source>
</evidence>
<evidence type="ECO:0000313" key="5">
    <source>
        <dbReference type="EMBL" id="KEZ86695.1"/>
    </source>
</evidence>
<comment type="caution">
    <text evidence="5">The sequence shown here is derived from an EMBL/GenBank/DDBJ whole genome shotgun (WGS) entry which is preliminary data.</text>
</comment>
<accession>A0A084JCL1</accession>
<reference evidence="5 6" key="1">
    <citation type="submission" date="2014-07" db="EMBL/GenBank/DDBJ databases">
        <title>Draft genome of Clostridium sulfidigenes 113A isolated from sediments associated with methane hydrate from Krishna Godavari basin.</title>
        <authorList>
            <person name="Honkalas V.S."/>
            <person name="Dabir A.P."/>
            <person name="Arora P."/>
            <person name="Dhakephalkar P.K."/>
        </authorList>
    </citation>
    <scope>NUCLEOTIDE SEQUENCE [LARGE SCALE GENOMIC DNA]</scope>
    <source>
        <strain evidence="5 6">113A</strain>
    </source>
</reference>
<sequence>MKKSIKVMLTAVALTLSMTALTACGTKDKAKDNEGSSSEVKTISTEELAKNIKDDKWIVVDTRANDAYNGWKLEGVERGGHIEGAVDFSADWLNADTEKKEESLAKDLEARGISADKNVILYDANGEDAKEVADYLSKKGFKNLYTYDVKEWAKDENNAMVAYPNYEMLVPASWVKDLIDGKKPETYEGKEFKVFEVSWGEEKDSPDYLKGHIPGAVHINTDELEEGPLWNRLSDDKLIEFAKANGVTTDTTVVLYGGDTCAASRAAVIFKYLGVKDVRLLNGGTSKWTNAGYEVETKSNPKVAVESFGADAPLKKDYIVDYDKALTAVDKPEENTLVDIRSWEEYIGKTSGYSYIKPTGRPVCSLWGHGGSDSASMEDFRNEDNTMVSGDQILKMWKEYGITTDKNLMFFCGTGWRAAEVLWYADVMGIENISLYDGGWNEWSGNTGTKAGPVATGEPQK</sequence>
<organism evidence="5 6">
    <name type="scientific">Clostridium sulfidigenes</name>
    <dbReference type="NCBI Taxonomy" id="318464"/>
    <lineage>
        <taxon>Bacteria</taxon>
        <taxon>Bacillati</taxon>
        <taxon>Bacillota</taxon>
        <taxon>Clostridia</taxon>
        <taxon>Eubacteriales</taxon>
        <taxon>Clostridiaceae</taxon>
        <taxon>Clostridium</taxon>
    </lineage>
</organism>
<evidence type="ECO:0000259" key="4">
    <source>
        <dbReference type="PROSITE" id="PS50206"/>
    </source>
</evidence>
<feature type="domain" description="Rhodanese" evidence="4">
    <location>
        <begin position="371"/>
        <end position="452"/>
    </location>
</feature>
<dbReference type="Pfam" id="PF00581">
    <property type="entry name" value="Rhodanese"/>
    <property type="match status" value="3"/>
</dbReference>
<dbReference type="SUPFAM" id="SSF52821">
    <property type="entry name" value="Rhodanese/Cell cycle control phosphatase"/>
    <property type="match status" value="3"/>
</dbReference>
<dbReference type="STRING" id="318464.IO99_08690"/>
<dbReference type="eggNOG" id="COG2897">
    <property type="taxonomic scope" value="Bacteria"/>
</dbReference>
<dbReference type="PROSITE" id="PS00380">
    <property type="entry name" value="RHODANESE_1"/>
    <property type="match status" value="1"/>
</dbReference>
<dbReference type="Gene3D" id="3.40.250.10">
    <property type="entry name" value="Rhodanese-like domain"/>
    <property type="match status" value="3"/>
</dbReference>
<evidence type="ECO:0000313" key="6">
    <source>
        <dbReference type="Proteomes" id="UP000028542"/>
    </source>
</evidence>